<dbReference type="Proteomes" id="UP000663419">
    <property type="component" value="Chromosome 3"/>
</dbReference>
<evidence type="ECO:0000313" key="2">
    <source>
        <dbReference type="EMBL" id="QSS54065.1"/>
    </source>
</evidence>
<sequence length="155" mass="17508">MSYFITQFFLHFVILNMISTAAVSNENSYLPNTINSINEDNTLHLFDAKKNMIDYSEKTTLDQEDLFPTSMNADSHSVSIDHDLNQPLSQNLFSEDFEAKDSTQFKFQKRAGLPVPANLACHQIPCDVSFYCTGLRNPICSFCLRTNRSGGVCHP</sequence>
<dbReference type="VEuPathDB" id="FungiDB:I7I53_01515"/>
<keyword evidence="1" id="KW-0732">Signal</keyword>
<organism evidence="2 3">
    <name type="scientific">Ajellomyces capsulatus (strain H88)</name>
    <name type="common">Darling's disease fungus</name>
    <name type="synonym">Histoplasma capsulatum</name>
    <dbReference type="NCBI Taxonomy" id="544711"/>
    <lineage>
        <taxon>Eukaryota</taxon>
        <taxon>Fungi</taxon>
        <taxon>Dikarya</taxon>
        <taxon>Ascomycota</taxon>
        <taxon>Pezizomycotina</taxon>
        <taxon>Eurotiomycetes</taxon>
        <taxon>Eurotiomycetidae</taxon>
        <taxon>Onygenales</taxon>
        <taxon>Ajellomycetaceae</taxon>
        <taxon>Histoplasma</taxon>
    </lineage>
</organism>
<name>A0A8A1LLY2_AJEC8</name>
<gene>
    <name evidence="2" type="ORF">I7I53_01515</name>
</gene>
<feature type="signal peptide" evidence="1">
    <location>
        <begin position="1"/>
        <end position="24"/>
    </location>
</feature>
<proteinExistence type="predicted"/>
<accession>A0A8A1LLY2</accession>
<dbReference type="AlphaFoldDB" id="A0A8A1LLY2"/>
<dbReference type="EMBL" id="CP069104">
    <property type="protein sequence ID" value="QSS54065.1"/>
    <property type="molecule type" value="Genomic_DNA"/>
</dbReference>
<evidence type="ECO:0000313" key="3">
    <source>
        <dbReference type="Proteomes" id="UP000663419"/>
    </source>
</evidence>
<protein>
    <submittedName>
        <fullName evidence="2">Uncharacterized protein</fullName>
    </submittedName>
</protein>
<feature type="chain" id="PRO_5034680704" evidence="1">
    <location>
        <begin position="25"/>
        <end position="155"/>
    </location>
</feature>
<reference evidence="2" key="1">
    <citation type="submission" date="2021-01" db="EMBL/GenBank/DDBJ databases">
        <title>Chromosome-level genome assembly of a human fungal pathogen reveals clustering of transcriptionally co-regulated genes.</title>
        <authorList>
            <person name="Voorhies M."/>
            <person name="Cohen S."/>
            <person name="Shea T.P."/>
            <person name="Petrus S."/>
            <person name="Munoz J.F."/>
            <person name="Poplawski S."/>
            <person name="Goldman W.E."/>
            <person name="Michael T."/>
            <person name="Cuomo C.A."/>
            <person name="Sil A."/>
            <person name="Beyhan S."/>
        </authorList>
    </citation>
    <scope>NUCLEOTIDE SEQUENCE</scope>
    <source>
        <strain evidence="2">H88</strain>
    </source>
</reference>
<evidence type="ECO:0000256" key="1">
    <source>
        <dbReference type="SAM" id="SignalP"/>
    </source>
</evidence>